<feature type="compositionally biased region" description="Polar residues" evidence="1">
    <location>
        <begin position="55"/>
        <end position="66"/>
    </location>
</feature>
<dbReference type="STRING" id="667725.A0A0L0FJD4"/>
<feature type="compositionally biased region" description="Polar residues" evidence="1">
    <location>
        <begin position="31"/>
        <end position="41"/>
    </location>
</feature>
<gene>
    <name evidence="2" type="ORF">SARC_11367</name>
</gene>
<dbReference type="AlphaFoldDB" id="A0A0L0FJD4"/>
<reference evidence="2 3" key="1">
    <citation type="submission" date="2011-02" db="EMBL/GenBank/DDBJ databases">
        <title>The Genome Sequence of Sphaeroforma arctica JP610.</title>
        <authorList>
            <consortium name="The Broad Institute Genome Sequencing Platform"/>
            <person name="Russ C."/>
            <person name="Cuomo C."/>
            <person name="Young S.K."/>
            <person name="Zeng Q."/>
            <person name="Gargeya S."/>
            <person name="Alvarado L."/>
            <person name="Berlin A."/>
            <person name="Chapman S.B."/>
            <person name="Chen Z."/>
            <person name="Freedman E."/>
            <person name="Gellesch M."/>
            <person name="Goldberg J."/>
            <person name="Griggs A."/>
            <person name="Gujja S."/>
            <person name="Heilman E."/>
            <person name="Heiman D."/>
            <person name="Howarth C."/>
            <person name="Mehta T."/>
            <person name="Neiman D."/>
            <person name="Pearson M."/>
            <person name="Roberts A."/>
            <person name="Saif S."/>
            <person name="Shea T."/>
            <person name="Shenoy N."/>
            <person name="Sisk P."/>
            <person name="Stolte C."/>
            <person name="Sykes S."/>
            <person name="White J."/>
            <person name="Yandava C."/>
            <person name="Burger G."/>
            <person name="Gray M.W."/>
            <person name="Holland P.W.H."/>
            <person name="King N."/>
            <person name="Lang F.B.F."/>
            <person name="Roger A.J."/>
            <person name="Ruiz-Trillo I."/>
            <person name="Haas B."/>
            <person name="Nusbaum C."/>
            <person name="Birren B."/>
        </authorList>
    </citation>
    <scope>NUCLEOTIDE SEQUENCE [LARGE SCALE GENOMIC DNA]</scope>
    <source>
        <strain evidence="2 3">JP610</strain>
    </source>
</reference>
<name>A0A0L0FJD4_9EUKA</name>
<accession>A0A0L0FJD4</accession>
<dbReference type="RefSeq" id="XP_014150025.1">
    <property type="nucleotide sequence ID" value="XM_014294550.1"/>
</dbReference>
<proteinExistence type="predicted"/>
<dbReference type="GeneID" id="25911871"/>
<organism evidence="2 3">
    <name type="scientific">Sphaeroforma arctica JP610</name>
    <dbReference type="NCBI Taxonomy" id="667725"/>
    <lineage>
        <taxon>Eukaryota</taxon>
        <taxon>Ichthyosporea</taxon>
        <taxon>Ichthyophonida</taxon>
        <taxon>Sphaeroforma</taxon>
    </lineage>
</organism>
<keyword evidence="3" id="KW-1185">Reference proteome</keyword>
<dbReference type="EMBL" id="KQ243246">
    <property type="protein sequence ID" value="KNC76123.1"/>
    <property type="molecule type" value="Genomic_DNA"/>
</dbReference>
<evidence type="ECO:0000313" key="3">
    <source>
        <dbReference type="Proteomes" id="UP000054560"/>
    </source>
</evidence>
<dbReference type="Proteomes" id="UP000054560">
    <property type="component" value="Unassembled WGS sequence"/>
</dbReference>
<feature type="non-terminal residue" evidence="2">
    <location>
        <position position="1"/>
    </location>
</feature>
<feature type="region of interest" description="Disordered" evidence="1">
    <location>
        <begin position="1"/>
        <end position="83"/>
    </location>
</feature>
<sequence length="147" mass="15972">LREEMMYSEDTHNEDESDTPTLAPAPVPESDGQSASVSVTNGADGAMAQPPLNGSGPSEDNKSVTLAAQKRTESALNDENGWGAGEAEGMQLVQRVMVTPLRTVPIPAEHDATNRIFRAYSAHRHRFLRVSFVDEYFHSIMGQGCLL</sequence>
<protein>
    <submittedName>
        <fullName evidence="2">Uncharacterized protein</fullName>
    </submittedName>
</protein>
<evidence type="ECO:0000313" key="2">
    <source>
        <dbReference type="EMBL" id="KNC76123.1"/>
    </source>
</evidence>
<evidence type="ECO:0000256" key="1">
    <source>
        <dbReference type="SAM" id="MobiDB-lite"/>
    </source>
</evidence>
<feature type="compositionally biased region" description="Basic and acidic residues" evidence="1">
    <location>
        <begin position="1"/>
        <end position="11"/>
    </location>
</feature>